<dbReference type="CDD" id="cd00165">
    <property type="entry name" value="S4"/>
    <property type="match status" value="1"/>
</dbReference>
<sequence>MPGSGVPKVRLDALLVERGLAPTRQKAQALVLAGRVRVDGQVVDKPGKLVAGDAQVTVEAPEHPWVSRGGVKLAGALEFFGVSPEGKRCLDVGASTGGFTHVLLARGAREVVAVDVGKGQLDWSLRQDPRVRVVEGINARYLQPEDVGGGCFQLVTVDVSFISVTLVLPRLLPLLAPEGLLCVLVKPQFEVGKGHVGKGGVVRDPQLREAAIQRVIAEAQALGLEVVSRCPSPLPGPAGNLEEFLLLKAKA</sequence>
<proteinExistence type="inferred from homology"/>
<dbReference type="RefSeq" id="WP_152544009.1">
    <property type="nucleotide sequence ID" value="NZ_JMFG01000023.1"/>
</dbReference>
<dbReference type="NCBIfam" id="TIGR00478">
    <property type="entry name" value="tly"/>
    <property type="match status" value="1"/>
</dbReference>
<accession>A0A7C2SGV1</accession>
<keyword evidence="5" id="KW-0489">Methyltransferase</keyword>
<evidence type="ECO:0000256" key="3">
    <source>
        <dbReference type="PROSITE-ProRule" id="PRU00182"/>
    </source>
</evidence>
<dbReference type="InterPro" id="IPR029063">
    <property type="entry name" value="SAM-dependent_MTases_sf"/>
</dbReference>
<dbReference type="PROSITE" id="PS50889">
    <property type="entry name" value="S4"/>
    <property type="match status" value="1"/>
</dbReference>
<dbReference type="InterPro" id="IPR036986">
    <property type="entry name" value="S4_RNA-bd_sf"/>
</dbReference>
<protein>
    <submittedName>
        <fullName evidence="5">TlyA family RNA methyltransferase</fullName>
    </submittedName>
</protein>
<dbReference type="GO" id="GO:0032259">
    <property type="term" value="P:methylation"/>
    <property type="evidence" value="ECO:0007669"/>
    <property type="project" value="UniProtKB-KW"/>
</dbReference>
<evidence type="ECO:0000259" key="4">
    <source>
        <dbReference type="SMART" id="SM00363"/>
    </source>
</evidence>
<evidence type="ECO:0000313" key="5">
    <source>
        <dbReference type="EMBL" id="HET47210.1"/>
    </source>
</evidence>
<dbReference type="OrthoDB" id="9784736at2"/>
<gene>
    <name evidence="5" type="ORF">ENQ31_03490</name>
</gene>
<dbReference type="AlphaFoldDB" id="A0A7C2SGV1"/>
<dbReference type="Pfam" id="PF01479">
    <property type="entry name" value="S4"/>
    <property type="match status" value="1"/>
</dbReference>
<dbReference type="Gene3D" id="3.10.290.10">
    <property type="entry name" value="RNA-binding S4 domain"/>
    <property type="match status" value="1"/>
</dbReference>
<keyword evidence="1 3" id="KW-0694">RNA-binding</keyword>
<evidence type="ECO:0000256" key="1">
    <source>
        <dbReference type="ARBA" id="ARBA00022884"/>
    </source>
</evidence>
<dbReference type="InterPro" id="IPR002942">
    <property type="entry name" value="S4_RNA-bd"/>
</dbReference>
<keyword evidence="5" id="KW-0808">Transferase</keyword>
<dbReference type="Pfam" id="PF01728">
    <property type="entry name" value="FtsJ"/>
    <property type="match status" value="1"/>
</dbReference>
<dbReference type="Gene3D" id="3.40.50.150">
    <property type="entry name" value="Vaccinia Virus protein VP39"/>
    <property type="match status" value="1"/>
</dbReference>
<reference evidence="5" key="1">
    <citation type="journal article" date="2020" name="mSystems">
        <title>Genome- and Community-Level Interaction Insights into Carbon Utilization and Element Cycling Functions of Hydrothermarchaeota in Hydrothermal Sediment.</title>
        <authorList>
            <person name="Zhou Z."/>
            <person name="Liu Y."/>
            <person name="Xu W."/>
            <person name="Pan J."/>
            <person name="Luo Z.H."/>
            <person name="Li M."/>
        </authorList>
    </citation>
    <scope>NUCLEOTIDE SEQUENCE [LARGE SCALE GENOMIC DNA]</scope>
    <source>
        <strain evidence="5">SpSt-299</strain>
    </source>
</reference>
<dbReference type="SMART" id="SM00363">
    <property type="entry name" value="S4"/>
    <property type="match status" value="1"/>
</dbReference>
<dbReference type="SUPFAM" id="SSF53335">
    <property type="entry name" value="S-adenosyl-L-methionine-dependent methyltransferases"/>
    <property type="match status" value="1"/>
</dbReference>
<dbReference type="InterPro" id="IPR002877">
    <property type="entry name" value="RNA_MeTrfase_FtsJ_dom"/>
</dbReference>
<comment type="similarity">
    <text evidence="2">Belongs to the TlyA family.</text>
</comment>
<feature type="domain" description="RNA-binding S4" evidence="4">
    <location>
        <begin position="9"/>
        <end position="71"/>
    </location>
</feature>
<organism evidence="5">
    <name type="scientific">Thermoanaerobaculum aquaticum</name>
    <dbReference type="NCBI Taxonomy" id="1312852"/>
    <lineage>
        <taxon>Bacteria</taxon>
        <taxon>Pseudomonadati</taxon>
        <taxon>Acidobacteriota</taxon>
        <taxon>Thermoanaerobaculia</taxon>
        <taxon>Thermoanaerobaculales</taxon>
        <taxon>Thermoanaerobaculaceae</taxon>
        <taxon>Thermoanaerobaculum</taxon>
    </lineage>
</organism>
<dbReference type="GO" id="GO:0003723">
    <property type="term" value="F:RNA binding"/>
    <property type="evidence" value="ECO:0007669"/>
    <property type="project" value="UniProtKB-KW"/>
</dbReference>
<evidence type="ECO:0000256" key="2">
    <source>
        <dbReference type="ARBA" id="ARBA00029460"/>
    </source>
</evidence>
<dbReference type="InterPro" id="IPR004538">
    <property type="entry name" value="Hemolysin_A/TlyA"/>
</dbReference>
<dbReference type="PIRSF" id="PIRSF005578">
    <property type="entry name" value="TlyA"/>
    <property type="match status" value="1"/>
</dbReference>
<dbReference type="SUPFAM" id="SSF55174">
    <property type="entry name" value="Alpha-L RNA-binding motif"/>
    <property type="match status" value="1"/>
</dbReference>
<comment type="caution">
    <text evidence="5">The sequence shown here is derived from an EMBL/GenBank/DDBJ whole genome shotgun (WGS) entry which is preliminary data.</text>
</comment>
<dbReference type="InterPro" id="IPR047048">
    <property type="entry name" value="TlyA"/>
</dbReference>
<dbReference type="CDD" id="cd02440">
    <property type="entry name" value="AdoMet_MTases"/>
    <property type="match status" value="1"/>
</dbReference>
<dbReference type="PANTHER" id="PTHR32319:SF0">
    <property type="entry name" value="BACTERIAL HEMOLYSIN-LIKE PROTEIN"/>
    <property type="match status" value="1"/>
</dbReference>
<dbReference type="EMBL" id="DSMR01000250">
    <property type="protein sequence ID" value="HET47210.1"/>
    <property type="molecule type" value="Genomic_DNA"/>
</dbReference>
<dbReference type="PANTHER" id="PTHR32319">
    <property type="entry name" value="BACTERIAL HEMOLYSIN-LIKE PROTEIN"/>
    <property type="match status" value="1"/>
</dbReference>
<name>A0A7C2SGV1_9BACT</name>
<dbReference type="GO" id="GO:0008168">
    <property type="term" value="F:methyltransferase activity"/>
    <property type="evidence" value="ECO:0007669"/>
    <property type="project" value="UniProtKB-KW"/>
</dbReference>